<feature type="region of interest" description="Disordered" evidence="1">
    <location>
        <begin position="1"/>
        <end position="20"/>
    </location>
</feature>
<dbReference type="EMBL" id="JAHRHY010000001">
    <property type="protein sequence ID" value="KAG9073123.1"/>
    <property type="molecule type" value="Genomic_DNA"/>
</dbReference>
<organism evidence="2 3">
    <name type="scientific">Linnemannia hyalina</name>
    <dbReference type="NCBI Taxonomy" id="64524"/>
    <lineage>
        <taxon>Eukaryota</taxon>
        <taxon>Fungi</taxon>
        <taxon>Fungi incertae sedis</taxon>
        <taxon>Mucoromycota</taxon>
        <taxon>Mortierellomycotina</taxon>
        <taxon>Mortierellomycetes</taxon>
        <taxon>Mortierellales</taxon>
        <taxon>Mortierellaceae</taxon>
        <taxon>Linnemannia</taxon>
    </lineage>
</organism>
<evidence type="ECO:0000313" key="2">
    <source>
        <dbReference type="EMBL" id="KAG9073123.1"/>
    </source>
</evidence>
<evidence type="ECO:0000256" key="1">
    <source>
        <dbReference type="SAM" id="MobiDB-lite"/>
    </source>
</evidence>
<evidence type="ECO:0000313" key="3">
    <source>
        <dbReference type="Proteomes" id="UP000707451"/>
    </source>
</evidence>
<dbReference type="Proteomes" id="UP000707451">
    <property type="component" value="Unassembled WGS sequence"/>
</dbReference>
<accession>A0A9P7Y6V3</accession>
<gene>
    <name evidence="2" type="ORF">KI688_000910</name>
</gene>
<sequence>MGIQLQVAPPVTVDMSPNAPLPMYTPNPSFQDIQFSSHPQPRYVTTVAEVPEPVEGVPASASPPSTATRFNTDPLSGNGPQMNTSSSTNNGNNSAIIIKPRSPQPVSPTKPAATTHYKPPAVPSAWGLIRPSDESSTSSTAAANHFAITGRHPTNRVNQQFEHSIARRSKCIIVGNANTSASKSHDTFVSPSPVHLPLHMHNHDIRNSPYALEDIQFSSHPRPNVAIVIQADENTTTCGSTTI</sequence>
<dbReference type="AlphaFoldDB" id="A0A9P7Y6V3"/>
<dbReference type="OrthoDB" id="2420241at2759"/>
<feature type="region of interest" description="Disordered" evidence="1">
    <location>
        <begin position="55"/>
        <end position="141"/>
    </location>
</feature>
<protein>
    <submittedName>
        <fullName evidence="2">Uncharacterized protein</fullName>
    </submittedName>
</protein>
<name>A0A9P7Y6V3_9FUNG</name>
<proteinExistence type="predicted"/>
<reference evidence="2" key="1">
    <citation type="submission" date="2021-06" db="EMBL/GenBank/DDBJ databases">
        <title>Genome Sequence of Mortierella hyaline Strain SCG-10, a Cold-Adapted, Nitrate-Reducing Fungus Isolated from Soil in Minnesota, USA.</title>
        <authorList>
            <person name="Aldossari N."/>
        </authorList>
    </citation>
    <scope>NUCLEOTIDE SEQUENCE</scope>
    <source>
        <strain evidence="2">SCG-10</strain>
    </source>
</reference>
<keyword evidence="3" id="KW-1185">Reference proteome</keyword>
<feature type="compositionally biased region" description="Polar residues" evidence="1">
    <location>
        <begin position="62"/>
        <end position="82"/>
    </location>
</feature>
<feature type="compositionally biased region" description="Low complexity" evidence="1">
    <location>
        <begin position="83"/>
        <end position="94"/>
    </location>
</feature>
<comment type="caution">
    <text evidence="2">The sequence shown here is derived from an EMBL/GenBank/DDBJ whole genome shotgun (WGS) entry which is preliminary data.</text>
</comment>